<evidence type="ECO:0000256" key="17">
    <source>
        <dbReference type="ARBA" id="ARBA00051243"/>
    </source>
</evidence>
<dbReference type="Gene3D" id="2.60.40.10">
    <property type="entry name" value="Immunoglobulins"/>
    <property type="match status" value="6"/>
</dbReference>
<evidence type="ECO:0000256" key="18">
    <source>
        <dbReference type="PROSITE-ProRule" id="PRU10141"/>
    </source>
</evidence>
<keyword evidence="15" id="KW-0325">Glycoprotein</keyword>
<keyword evidence="11 20" id="KW-0472">Membrane</keyword>
<feature type="domain" description="Ig-like" evidence="23">
    <location>
        <begin position="1"/>
        <end position="108"/>
    </location>
</feature>
<evidence type="ECO:0000256" key="15">
    <source>
        <dbReference type="ARBA" id="ARBA00023180"/>
    </source>
</evidence>
<sequence>MIGHDALSSTVLTLLCYLAAFSHHYAGGLKIDPPENEIVYPAGATFTLKCEHDTAVEWSYPSGENEDLDHKIFDSEDTWAELTVKNATYLDTGLYSCSPEPDPSRIVSIYIYIRDVEHLLVADNQQEIITFFSSEDVVIPCKPSFPEVNVTLRPIGLPSEMVQLGYDNKHGFTVRLHKSAHLECVGTFMSHSTNVIYEVESEISSGDLETPEIEIVDRSSKDHILVGQNVSLRCTESSPPGAHLDLHWMKPVHRATQDKFIEETSVRRKYRNGKPMSVHLATLTITNIQKAEEGQYKCKVQNNAGAESFQVINLKVFDDTNKFLNVSYNGSSTIIARPGKPEVVLMANIAAHPSPGITWIGPNGQIIGTDKRFKISVTMESTRLIVTGPLISDSGKYTLKAQNAAGVKTLTFNLNVEGEPFVSLLGVQRALLQNSSHNVTCLVMGYPIPIVEMTFTTCINPSNCGFASPMKLKIRKELADCSVSCNYTATLPISNRGTLTCLGTNRFGTKLDTKDIQVTDVPNEFHVYNSSIGHGIISDLDPIVLICGASKTSYTSDITWLFMRASSSTVVPVNEKEDGARIERNESETTYWVTLTVPQPRINQSGKYICRGKRMNGSYSSLITTVTVELSYAPKFSGASNNSDIILSLDAQNTWLCNVSGMPRPQITWLKDGKALKSDDRHLITFYNRSLTISHLGYADEGSYACYASNKKGSSSMISHLKIKRREGLRSVFEWMAGATAIVLITVFLIGMIWQREKIKQEKKNREKEFVGDLEFFQAGQVEYINPDLDIGEQADFLPYNPAWEFPRDKLKLGKQLGHGAFGVVMKAEAYGLRNSEDKTVVAVKMVKKHSDVTLIKALASELKIMAHLGQHVNVVNLLGACTKNLANRELLVMVEYCKFGNVHDFLLTHRDSFINQVNPGTGHIDDNGTGYPIGDCKSNSNYKGGSDDYNAVTSNHTVTTNISMSTPVGEDGYLMTKEASQHYQGDINAIQSRKLICTQDLLCWSFQVAKGMEYLASRKVLHGDLAARNVLLAEDNVVKICDFGLAKSMYKTDVYTKSGNALLPIKWMSIEAIEDRVFSTQSDVWAYGILLWELFTLSRTPYPGVIPKEVLTLLKSGYRMQKPEYATEDLYNLMFECWDKSPMLRPSFTECAERLGNMLEESVKQHYMDLNNPYMEFNSQHPNVRDYLSVLSPPTYVNCTSPVANEANNAGNDYVPIQHDQSYKLPQGKGRNKGVTDEEDAVELGPMLPQPDS</sequence>
<keyword evidence="7 18" id="KW-0547">Nucleotide-binding</keyword>
<evidence type="ECO:0000256" key="8">
    <source>
        <dbReference type="ARBA" id="ARBA00022777"/>
    </source>
</evidence>
<dbReference type="InterPro" id="IPR036179">
    <property type="entry name" value="Ig-like_dom_sf"/>
</dbReference>
<evidence type="ECO:0000256" key="10">
    <source>
        <dbReference type="ARBA" id="ARBA00022989"/>
    </source>
</evidence>
<dbReference type="InterPro" id="IPR017441">
    <property type="entry name" value="Protein_kinase_ATP_BS"/>
</dbReference>
<feature type="domain" description="Ig-like" evidence="23">
    <location>
        <begin position="522"/>
        <end position="627"/>
    </location>
</feature>
<evidence type="ECO:0000256" key="19">
    <source>
        <dbReference type="SAM" id="MobiDB-lite"/>
    </source>
</evidence>
<feature type="chain" id="PRO_5047120703" description="receptor protein-tyrosine kinase" evidence="21">
    <location>
        <begin position="29"/>
        <end position="1254"/>
    </location>
</feature>
<evidence type="ECO:0000256" key="13">
    <source>
        <dbReference type="ARBA" id="ARBA00023157"/>
    </source>
</evidence>
<evidence type="ECO:0000256" key="11">
    <source>
        <dbReference type="ARBA" id="ARBA00023136"/>
    </source>
</evidence>
<dbReference type="SUPFAM" id="SSF56112">
    <property type="entry name" value="Protein kinase-like (PK-like)"/>
    <property type="match status" value="1"/>
</dbReference>
<dbReference type="Pfam" id="PF13927">
    <property type="entry name" value="Ig_3"/>
    <property type="match status" value="1"/>
</dbReference>
<dbReference type="InterPro" id="IPR050122">
    <property type="entry name" value="RTK"/>
</dbReference>
<evidence type="ECO:0000256" key="6">
    <source>
        <dbReference type="ARBA" id="ARBA00022692"/>
    </source>
</evidence>
<evidence type="ECO:0000256" key="12">
    <source>
        <dbReference type="ARBA" id="ARBA00023137"/>
    </source>
</evidence>
<dbReference type="SMART" id="SM00408">
    <property type="entry name" value="IGc2"/>
    <property type="match status" value="3"/>
</dbReference>
<protein>
    <recommendedName>
        <fullName evidence="2">receptor protein-tyrosine kinase</fullName>
        <ecNumber evidence="2">2.7.10.1</ecNumber>
    </recommendedName>
</protein>
<keyword evidence="25" id="KW-1185">Reference proteome</keyword>
<dbReference type="InterPro" id="IPR007110">
    <property type="entry name" value="Ig-like_dom"/>
</dbReference>
<dbReference type="PROSITE" id="PS00109">
    <property type="entry name" value="PROTEIN_KINASE_TYR"/>
    <property type="match status" value="1"/>
</dbReference>
<dbReference type="Gene3D" id="1.10.510.10">
    <property type="entry name" value="Transferase(Phosphotransferase) domain 1"/>
    <property type="match status" value="1"/>
</dbReference>
<accession>A0ABN7AF58</accession>
<dbReference type="Gene3D" id="3.30.200.20">
    <property type="entry name" value="Phosphorylase Kinase, domain 1"/>
    <property type="match status" value="1"/>
</dbReference>
<dbReference type="InterPro" id="IPR011009">
    <property type="entry name" value="Kinase-like_dom_sf"/>
</dbReference>
<dbReference type="Proteomes" id="UP001307889">
    <property type="component" value="Chromosome 2"/>
</dbReference>
<evidence type="ECO:0000256" key="21">
    <source>
        <dbReference type="SAM" id="SignalP"/>
    </source>
</evidence>
<evidence type="ECO:0000259" key="22">
    <source>
        <dbReference type="PROSITE" id="PS50011"/>
    </source>
</evidence>
<feature type="transmembrane region" description="Helical" evidence="20">
    <location>
        <begin position="735"/>
        <end position="754"/>
    </location>
</feature>
<keyword evidence="12" id="KW-0829">Tyrosine-protein kinase</keyword>
<dbReference type="InterPro" id="IPR001245">
    <property type="entry name" value="Ser-Thr/Tyr_kinase_cat_dom"/>
</dbReference>
<comment type="catalytic activity">
    <reaction evidence="17">
        <text>L-tyrosyl-[protein] + ATP = O-phospho-L-tyrosyl-[protein] + ADP + H(+)</text>
        <dbReference type="Rhea" id="RHEA:10596"/>
        <dbReference type="Rhea" id="RHEA-COMP:10136"/>
        <dbReference type="Rhea" id="RHEA-COMP:20101"/>
        <dbReference type="ChEBI" id="CHEBI:15378"/>
        <dbReference type="ChEBI" id="CHEBI:30616"/>
        <dbReference type="ChEBI" id="CHEBI:46858"/>
        <dbReference type="ChEBI" id="CHEBI:61978"/>
        <dbReference type="ChEBI" id="CHEBI:456216"/>
        <dbReference type="EC" id="2.7.10.1"/>
    </reaction>
</comment>
<keyword evidence="16" id="KW-0393">Immunoglobulin domain</keyword>
<dbReference type="PROSITE" id="PS50835">
    <property type="entry name" value="IG_LIKE"/>
    <property type="match status" value="4"/>
</dbReference>
<dbReference type="InterPro" id="IPR008266">
    <property type="entry name" value="Tyr_kinase_AS"/>
</dbReference>
<reference evidence="24 25" key="1">
    <citation type="submission" date="2023-09" db="EMBL/GenBank/DDBJ databases">
        <title>Nesidiocoris tenuis whole genome shotgun sequence.</title>
        <authorList>
            <person name="Shibata T."/>
            <person name="Shimoda M."/>
            <person name="Kobayashi T."/>
            <person name="Uehara T."/>
        </authorList>
    </citation>
    <scope>NUCLEOTIDE SEQUENCE [LARGE SCALE GENOMIC DNA]</scope>
    <source>
        <strain evidence="24 25">Japan</strain>
    </source>
</reference>
<dbReference type="PROSITE" id="PS00240">
    <property type="entry name" value="RECEPTOR_TYR_KIN_III"/>
    <property type="match status" value="1"/>
</dbReference>
<evidence type="ECO:0000256" key="5">
    <source>
        <dbReference type="ARBA" id="ARBA00022679"/>
    </source>
</evidence>
<evidence type="ECO:0000256" key="7">
    <source>
        <dbReference type="ARBA" id="ARBA00022741"/>
    </source>
</evidence>
<keyword evidence="3" id="KW-1003">Cell membrane</keyword>
<dbReference type="InterPro" id="IPR003598">
    <property type="entry name" value="Ig_sub2"/>
</dbReference>
<evidence type="ECO:0000313" key="25">
    <source>
        <dbReference type="Proteomes" id="UP001307889"/>
    </source>
</evidence>
<gene>
    <name evidence="24" type="ORF">NTJ_03729</name>
</gene>
<keyword evidence="6 20" id="KW-0812">Transmembrane</keyword>
<feature type="domain" description="Ig-like" evidence="23">
    <location>
        <begin position="211"/>
        <end position="313"/>
    </location>
</feature>
<evidence type="ECO:0000256" key="4">
    <source>
        <dbReference type="ARBA" id="ARBA00022553"/>
    </source>
</evidence>
<proteinExistence type="predicted"/>
<dbReference type="EC" id="2.7.10.1" evidence="2"/>
<dbReference type="InterPro" id="IPR013783">
    <property type="entry name" value="Ig-like_fold"/>
</dbReference>
<keyword evidence="21" id="KW-0732">Signal</keyword>
<keyword evidence="8" id="KW-0418">Kinase</keyword>
<dbReference type="PRINTS" id="PR01832">
    <property type="entry name" value="VEGFRECEPTOR"/>
</dbReference>
<feature type="domain" description="Ig-like" evidence="23">
    <location>
        <begin position="634"/>
        <end position="724"/>
    </location>
</feature>
<dbReference type="EMBL" id="AP028910">
    <property type="protein sequence ID" value="BES90921.1"/>
    <property type="molecule type" value="Genomic_DNA"/>
</dbReference>
<evidence type="ECO:0000256" key="14">
    <source>
        <dbReference type="ARBA" id="ARBA00023170"/>
    </source>
</evidence>
<keyword evidence="4" id="KW-0597">Phosphoprotein</keyword>
<evidence type="ECO:0000256" key="1">
    <source>
        <dbReference type="ARBA" id="ARBA00004251"/>
    </source>
</evidence>
<evidence type="ECO:0000259" key="23">
    <source>
        <dbReference type="PROSITE" id="PS50835"/>
    </source>
</evidence>
<dbReference type="PIRSF" id="PIRSF000615">
    <property type="entry name" value="TyrPK_CSF1-R"/>
    <property type="match status" value="1"/>
</dbReference>
<evidence type="ECO:0000256" key="16">
    <source>
        <dbReference type="ARBA" id="ARBA00023319"/>
    </source>
</evidence>
<evidence type="ECO:0000256" key="3">
    <source>
        <dbReference type="ARBA" id="ARBA00022475"/>
    </source>
</evidence>
<keyword evidence="9 18" id="KW-0067">ATP-binding</keyword>
<dbReference type="InterPro" id="IPR000719">
    <property type="entry name" value="Prot_kinase_dom"/>
</dbReference>
<dbReference type="PROSITE" id="PS50011">
    <property type="entry name" value="PROTEIN_KINASE_DOM"/>
    <property type="match status" value="1"/>
</dbReference>
<keyword evidence="10 20" id="KW-1133">Transmembrane helix</keyword>
<keyword evidence="5" id="KW-0808">Transferase</keyword>
<dbReference type="SUPFAM" id="SSF48726">
    <property type="entry name" value="Immunoglobulin"/>
    <property type="match status" value="5"/>
</dbReference>
<feature type="domain" description="Protein kinase" evidence="22">
    <location>
        <begin position="811"/>
        <end position="1176"/>
    </location>
</feature>
<keyword evidence="13" id="KW-1015">Disulfide bond</keyword>
<comment type="subcellular location">
    <subcellularLocation>
        <location evidence="1">Cell membrane</location>
        <topology evidence="1">Single-pass type I membrane protein</topology>
    </subcellularLocation>
</comment>
<dbReference type="Pfam" id="PF07679">
    <property type="entry name" value="I-set"/>
    <property type="match status" value="2"/>
</dbReference>
<dbReference type="InterPro" id="IPR013098">
    <property type="entry name" value="Ig_I-set"/>
</dbReference>
<dbReference type="PROSITE" id="PS00107">
    <property type="entry name" value="PROTEIN_KINASE_ATP"/>
    <property type="match status" value="1"/>
</dbReference>
<evidence type="ECO:0000256" key="9">
    <source>
        <dbReference type="ARBA" id="ARBA00022840"/>
    </source>
</evidence>
<dbReference type="CDD" id="cd00096">
    <property type="entry name" value="Ig"/>
    <property type="match status" value="1"/>
</dbReference>
<evidence type="ECO:0000313" key="24">
    <source>
        <dbReference type="EMBL" id="BES90921.1"/>
    </source>
</evidence>
<organism evidence="24 25">
    <name type="scientific">Nesidiocoris tenuis</name>
    <dbReference type="NCBI Taxonomy" id="355587"/>
    <lineage>
        <taxon>Eukaryota</taxon>
        <taxon>Metazoa</taxon>
        <taxon>Ecdysozoa</taxon>
        <taxon>Arthropoda</taxon>
        <taxon>Hexapoda</taxon>
        <taxon>Insecta</taxon>
        <taxon>Pterygota</taxon>
        <taxon>Neoptera</taxon>
        <taxon>Paraneoptera</taxon>
        <taxon>Hemiptera</taxon>
        <taxon>Heteroptera</taxon>
        <taxon>Panheteroptera</taxon>
        <taxon>Cimicomorpha</taxon>
        <taxon>Miridae</taxon>
        <taxon>Dicyphina</taxon>
        <taxon>Nesidiocoris</taxon>
    </lineage>
</organism>
<dbReference type="PANTHER" id="PTHR24416:SF600">
    <property type="entry name" value="PDGF- AND VEGF-RECEPTOR RELATED, ISOFORM J"/>
    <property type="match status" value="1"/>
</dbReference>
<feature type="signal peptide" evidence="21">
    <location>
        <begin position="1"/>
        <end position="28"/>
    </location>
</feature>
<dbReference type="Pfam" id="PF07714">
    <property type="entry name" value="PK_Tyr_Ser-Thr"/>
    <property type="match status" value="1"/>
</dbReference>
<feature type="binding site" evidence="18">
    <location>
        <position position="849"/>
    </location>
    <ligand>
        <name>ATP</name>
        <dbReference type="ChEBI" id="CHEBI:30616"/>
    </ligand>
</feature>
<keyword evidence="14" id="KW-0675">Receptor</keyword>
<evidence type="ECO:0000256" key="2">
    <source>
        <dbReference type="ARBA" id="ARBA00011902"/>
    </source>
</evidence>
<dbReference type="SMART" id="SM00409">
    <property type="entry name" value="IG"/>
    <property type="match status" value="5"/>
</dbReference>
<feature type="region of interest" description="Disordered" evidence="19">
    <location>
        <begin position="1222"/>
        <end position="1254"/>
    </location>
</feature>
<name>A0ABN7AF58_9HEMI</name>
<dbReference type="PANTHER" id="PTHR24416">
    <property type="entry name" value="TYROSINE-PROTEIN KINASE RECEPTOR"/>
    <property type="match status" value="1"/>
</dbReference>
<dbReference type="InterPro" id="IPR001824">
    <property type="entry name" value="Tyr_kinase_rcpt_3_CS"/>
</dbReference>
<dbReference type="InterPro" id="IPR003599">
    <property type="entry name" value="Ig_sub"/>
</dbReference>
<evidence type="ECO:0000256" key="20">
    <source>
        <dbReference type="SAM" id="Phobius"/>
    </source>
</evidence>